<dbReference type="Pfam" id="PF06816">
    <property type="entry name" value="NOD"/>
    <property type="match status" value="1"/>
</dbReference>
<evidence type="ECO:0000256" key="7">
    <source>
        <dbReference type="ARBA" id="ARBA00046288"/>
    </source>
</evidence>
<dbReference type="EMBL" id="CAWUFR010000006">
    <property type="protein sequence ID" value="CAK6951295.1"/>
    <property type="molecule type" value="Genomic_DNA"/>
</dbReference>
<dbReference type="GO" id="GO:0030154">
    <property type="term" value="P:cell differentiation"/>
    <property type="evidence" value="ECO:0007669"/>
    <property type="project" value="InterPro"/>
</dbReference>
<protein>
    <recommendedName>
        <fullName evidence="8">LNR domain-containing protein</fullName>
    </recommendedName>
</protein>
<name>A0AAV1MX68_SCOSC</name>
<keyword evidence="3" id="KW-1133">Transmembrane helix</keyword>
<organism evidence="9 10">
    <name type="scientific">Scomber scombrus</name>
    <name type="common">Atlantic mackerel</name>
    <name type="synonym">Scomber vernalis</name>
    <dbReference type="NCBI Taxonomy" id="13677"/>
    <lineage>
        <taxon>Eukaryota</taxon>
        <taxon>Metazoa</taxon>
        <taxon>Chordata</taxon>
        <taxon>Craniata</taxon>
        <taxon>Vertebrata</taxon>
        <taxon>Euteleostomi</taxon>
        <taxon>Actinopterygii</taxon>
        <taxon>Neopterygii</taxon>
        <taxon>Teleostei</taxon>
        <taxon>Neoteleostei</taxon>
        <taxon>Acanthomorphata</taxon>
        <taxon>Pelagiaria</taxon>
        <taxon>Scombriformes</taxon>
        <taxon>Scombridae</taxon>
        <taxon>Scomber</taxon>
    </lineage>
</organism>
<keyword evidence="4" id="KW-0472">Membrane</keyword>
<keyword evidence="5" id="KW-1015">Disulfide bond</keyword>
<dbReference type="InterPro" id="IPR035993">
    <property type="entry name" value="Notch-like_dom_sf"/>
</dbReference>
<gene>
    <name evidence="9" type="ORF">FSCOSCO3_A004396</name>
</gene>
<dbReference type="SUPFAM" id="SSF90193">
    <property type="entry name" value="Notch domain"/>
    <property type="match status" value="1"/>
</dbReference>
<dbReference type="Proteomes" id="UP001314229">
    <property type="component" value="Unassembled WGS sequence"/>
</dbReference>
<accession>A0AAV1MX68</accession>
<evidence type="ECO:0000256" key="2">
    <source>
        <dbReference type="ARBA" id="ARBA00022737"/>
    </source>
</evidence>
<feature type="domain" description="LNR" evidence="8">
    <location>
        <begin position="19"/>
        <end position="60"/>
    </location>
</feature>
<dbReference type="AlphaFoldDB" id="A0AAV1MX68"/>
<evidence type="ECO:0000256" key="4">
    <source>
        <dbReference type="ARBA" id="ARBA00023136"/>
    </source>
</evidence>
<evidence type="ECO:0000256" key="1">
    <source>
        <dbReference type="ARBA" id="ARBA00022692"/>
    </source>
</evidence>
<comment type="caution">
    <text evidence="9">The sequence shown here is derived from an EMBL/GenBank/DDBJ whole genome shotgun (WGS) entry which is preliminary data.</text>
</comment>
<evidence type="ECO:0000256" key="3">
    <source>
        <dbReference type="ARBA" id="ARBA00022989"/>
    </source>
</evidence>
<dbReference type="GO" id="GO:0016020">
    <property type="term" value="C:membrane"/>
    <property type="evidence" value="ECO:0007669"/>
    <property type="project" value="InterPro"/>
</dbReference>
<dbReference type="Gene3D" id="4.10.470.20">
    <property type="match status" value="1"/>
</dbReference>
<evidence type="ECO:0000313" key="10">
    <source>
        <dbReference type="Proteomes" id="UP001314229"/>
    </source>
</evidence>
<dbReference type="SMART" id="SM00004">
    <property type="entry name" value="NL"/>
    <property type="match status" value="1"/>
</dbReference>
<evidence type="ECO:0000256" key="6">
    <source>
        <dbReference type="ARBA" id="ARBA00023180"/>
    </source>
</evidence>
<keyword evidence="1" id="KW-0812">Transmembrane</keyword>
<dbReference type="InterPro" id="IPR010660">
    <property type="entry name" value="Notch_NOD_dom"/>
</dbReference>
<evidence type="ECO:0000259" key="8">
    <source>
        <dbReference type="SMART" id="SM00004"/>
    </source>
</evidence>
<evidence type="ECO:0000313" key="9">
    <source>
        <dbReference type="EMBL" id="CAK6951295.1"/>
    </source>
</evidence>
<dbReference type="GO" id="GO:0012505">
    <property type="term" value="C:endomembrane system"/>
    <property type="evidence" value="ECO:0007669"/>
    <property type="project" value="UniProtKB-SubCell"/>
</dbReference>
<reference evidence="9 10" key="1">
    <citation type="submission" date="2024-01" db="EMBL/GenBank/DDBJ databases">
        <authorList>
            <person name="Alioto T."/>
            <person name="Alioto T."/>
            <person name="Gomez Garrido J."/>
        </authorList>
    </citation>
    <scope>NUCLEOTIDE SEQUENCE [LARGE SCALE GENOMIC DNA]</scope>
</reference>
<sequence>MTCCATSWTIPLSEGLAKTSPHLQKWSPLYDQYCKGHSTDGHYDHGCSNAEYEWDGLNCTNNMPEKLAEGHLVLVVHIPPEQLKKHSSSEISAVFFTLMWLSDVMPKENR</sequence>
<proteinExistence type="predicted"/>
<dbReference type="InterPro" id="IPR000800">
    <property type="entry name" value="Notch_dom"/>
</dbReference>
<evidence type="ECO:0000256" key="5">
    <source>
        <dbReference type="ARBA" id="ARBA00023157"/>
    </source>
</evidence>
<keyword evidence="6" id="KW-0325">Glycoprotein</keyword>
<keyword evidence="2" id="KW-0677">Repeat</keyword>
<comment type="subcellular location">
    <subcellularLocation>
        <location evidence="7">Endomembrane system</location>
        <topology evidence="7">Single-pass type I membrane protein</topology>
    </subcellularLocation>
</comment>
<dbReference type="Pfam" id="PF00066">
    <property type="entry name" value="Notch"/>
    <property type="match status" value="1"/>
</dbReference>
<keyword evidence="10" id="KW-1185">Reference proteome</keyword>